<comment type="caution">
    <text evidence="1">The sequence shown here is derived from an EMBL/GenBank/DDBJ whole genome shotgun (WGS) entry which is preliminary data.</text>
</comment>
<dbReference type="Pfam" id="PF03692">
    <property type="entry name" value="CxxCxxCC"/>
    <property type="match status" value="1"/>
</dbReference>
<proteinExistence type="predicted"/>
<organism evidence="1 2">
    <name type="scientific">Candidatus Methanocrinis alkalitolerans</name>
    <dbReference type="NCBI Taxonomy" id="3033395"/>
    <lineage>
        <taxon>Archaea</taxon>
        <taxon>Methanobacteriati</taxon>
        <taxon>Methanobacteriota</taxon>
        <taxon>Stenosarchaea group</taxon>
        <taxon>Methanomicrobia</taxon>
        <taxon>Methanotrichales</taxon>
        <taxon>Methanotrichaceae</taxon>
        <taxon>Methanocrinis</taxon>
    </lineage>
</organism>
<reference evidence="1 2" key="1">
    <citation type="submission" date="2023-03" db="EMBL/GenBank/DDBJ databases">
        <title>Whole genome sequencing of Methanotrichaceae archaeon M04Ac.</title>
        <authorList>
            <person name="Khomyakova M.A."/>
            <person name="Merkel A.Y."/>
            <person name="Slobodkin A.I."/>
        </authorList>
    </citation>
    <scope>NUCLEOTIDE SEQUENCE [LARGE SCALE GENOMIC DNA]</scope>
    <source>
        <strain evidence="1 2">M04Ac</strain>
    </source>
</reference>
<sequence length="219" mass="25072">MNRPIKNEILDDLDSQLVGAESLSARAMAREIQRIGFKCEGCGDCCRGEENCVALFPFEIRAIVAETGEGWLEAAGPPEEGEWDCEGSFHTLEWRLAKAGRDCKYYSEGRCRIYGARPLLCQTYPFYLEKGRLKWSECRGLGGEIGHSEATKLAELLKRRQIVEIREAMELVRRYEDFERGEPSPRGRCIVHDSDGYHDIDWSEIQGAFGRRIKLFRGW</sequence>
<keyword evidence="2" id="KW-1185">Reference proteome</keyword>
<protein>
    <submittedName>
        <fullName evidence="1">YkgJ family cysteine cluster protein</fullName>
    </submittedName>
</protein>
<evidence type="ECO:0000313" key="2">
    <source>
        <dbReference type="Proteomes" id="UP001215956"/>
    </source>
</evidence>
<accession>A0ABT5XG08</accession>
<name>A0ABT5XG08_9EURY</name>
<dbReference type="RefSeq" id="WP_316969360.1">
    <property type="nucleotide sequence ID" value="NZ_JARFPL010000026.1"/>
</dbReference>
<dbReference type="PANTHER" id="PTHR35866:SF2">
    <property type="entry name" value="YKGJ FAMILY CYSTEINE CLUSTER PROTEIN"/>
    <property type="match status" value="1"/>
</dbReference>
<gene>
    <name evidence="1" type="ORF">P0O24_08675</name>
</gene>
<evidence type="ECO:0000313" key="1">
    <source>
        <dbReference type="EMBL" id="MDF0593656.1"/>
    </source>
</evidence>
<dbReference type="PANTHER" id="PTHR35866">
    <property type="entry name" value="PUTATIVE-RELATED"/>
    <property type="match status" value="1"/>
</dbReference>
<dbReference type="EMBL" id="JARFPL010000026">
    <property type="protein sequence ID" value="MDF0593656.1"/>
    <property type="molecule type" value="Genomic_DNA"/>
</dbReference>
<dbReference type="Proteomes" id="UP001215956">
    <property type="component" value="Unassembled WGS sequence"/>
</dbReference>
<dbReference type="InterPro" id="IPR005358">
    <property type="entry name" value="Puta_zinc/iron-chelating_dom"/>
</dbReference>